<dbReference type="Proteomes" id="UP001165186">
    <property type="component" value="Unassembled WGS sequence"/>
</dbReference>
<name>A0ACB5SEN0_9PEZI</name>
<organism evidence="1 2">
    <name type="scientific">Neofusicoccum parvum</name>
    <dbReference type="NCBI Taxonomy" id="310453"/>
    <lineage>
        <taxon>Eukaryota</taxon>
        <taxon>Fungi</taxon>
        <taxon>Dikarya</taxon>
        <taxon>Ascomycota</taxon>
        <taxon>Pezizomycotina</taxon>
        <taxon>Dothideomycetes</taxon>
        <taxon>Dothideomycetes incertae sedis</taxon>
        <taxon>Botryosphaeriales</taxon>
        <taxon>Botryosphaeriaceae</taxon>
        <taxon>Neofusicoccum</taxon>
    </lineage>
</organism>
<evidence type="ECO:0000313" key="2">
    <source>
        <dbReference type="Proteomes" id="UP001165186"/>
    </source>
</evidence>
<gene>
    <name evidence="1" type="primary">g7118</name>
    <name evidence="1" type="ORF">NpPPO83_00007118</name>
</gene>
<dbReference type="EMBL" id="BSXG01000078">
    <property type="protein sequence ID" value="GME37102.1"/>
    <property type="molecule type" value="Genomic_DNA"/>
</dbReference>
<proteinExistence type="predicted"/>
<sequence>MAPIVSVLLLFAGFIHSTLANVLPQCSHRAINELIPPTATINYVRYVPRNSSFGDAAALGNATGLPEGCAIGINVLSSNTSSYNFALFLPNIWNSRFLATGNGGYGGFTNWVYMGMFSQYGFATLSTDTGHISGIGDTSWALNAPERVVDWGYRAMHGSVDLGKKVVQAYYGNRINYSYYAACSTGGRQGLKEVQEYPEDFDGVLVAAPAWLLTRLPALAIQLANLNLPSDDPKHIPADMFSTITSEILKQCDGQDGVVDSIIMDPGSCRFRQESLLCTTRSSAADCLTPPQLKTLYRLLEDEIQVDQVSVLPALALGADLSSTAGVTDAPMPMGIGFMQNMVMNNTDWDWATYNLGDIQLAEEVNPGNATSDNYDLSAFRARGGKLIHLHGLADPTIPPGLSVYFRDQVQQTMNFSEAALNQFYRMFLIPGLEHCFGSTAAPCDDALG</sequence>
<reference evidence="1" key="1">
    <citation type="submission" date="2024-09" db="EMBL/GenBank/DDBJ databases">
        <title>Draft Genome Sequences of Neofusicoccum parvum.</title>
        <authorList>
            <person name="Ashida A."/>
            <person name="Camagna M."/>
            <person name="Tanaka A."/>
            <person name="Takemoto D."/>
        </authorList>
    </citation>
    <scope>NUCLEOTIDE SEQUENCE</scope>
    <source>
        <strain evidence="1">PPO83</strain>
    </source>
</reference>
<accession>A0ACB5SEN0</accession>
<evidence type="ECO:0000313" key="1">
    <source>
        <dbReference type="EMBL" id="GME37102.1"/>
    </source>
</evidence>
<protein>
    <submittedName>
        <fullName evidence="1">Tannase and feruloyl esterase</fullName>
    </submittedName>
</protein>
<keyword evidence="2" id="KW-1185">Reference proteome</keyword>
<comment type="caution">
    <text evidence="1">The sequence shown here is derived from an EMBL/GenBank/DDBJ whole genome shotgun (WGS) entry which is preliminary data.</text>
</comment>